<keyword evidence="3" id="KW-1185">Reference proteome</keyword>
<name>A0ABT1JMM0_ACTCY</name>
<dbReference type="Proteomes" id="UP000791080">
    <property type="component" value="Unassembled WGS sequence"/>
</dbReference>
<evidence type="ECO:0000256" key="1">
    <source>
        <dbReference type="SAM" id="MobiDB-lite"/>
    </source>
</evidence>
<dbReference type="RefSeq" id="WP_211237540.1">
    <property type="nucleotide sequence ID" value="NZ_AUBJ02000001.1"/>
</dbReference>
<proteinExistence type="predicted"/>
<reference evidence="2 3" key="1">
    <citation type="submission" date="2022-06" db="EMBL/GenBank/DDBJ databases">
        <title>Genomic Encyclopedia of Type Strains, Phase I: the one thousand microbial genomes (KMG-I) project.</title>
        <authorList>
            <person name="Kyrpides N."/>
        </authorList>
    </citation>
    <scope>NUCLEOTIDE SEQUENCE [LARGE SCALE GENOMIC DNA]</scope>
    <source>
        <strain evidence="2 3">DSM 43889</strain>
    </source>
</reference>
<organism evidence="2 3">
    <name type="scientific">Actinoalloteichus caeruleus DSM 43889</name>
    <dbReference type="NCBI Taxonomy" id="1120930"/>
    <lineage>
        <taxon>Bacteria</taxon>
        <taxon>Bacillati</taxon>
        <taxon>Actinomycetota</taxon>
        <taxon>Actinomycetes</taxon>
        <taxon>Pseudonocardiales</taxon>
        <taxon>Pseudonocardiaceae</taxon>
        <taxon>Actinoalloteichus</taxon>
        <taxon>Actinoalloteichus cyanogriseus</taxon>
    </lineage>
</organism>
<feature type="compositionally biased region" description="Low complexity" evidence="1">
    <location>
        <begin position="97"/>
        <end position="109"/>
    </location>
</feature>
<evidence type="ECO:0000313" key="3">
    <source>
        <dbReference type="Proteomes" id="UP000791080"/>
    </source>
</evidence>
<sequence length="217" mass="23513">MNVTEKALRQAVMERLAMLDRAAEHDDENTLLPLARAELRRLADGWRLLLTVHQPADDGRCRACPGGWRRRRWPCKVWLMAHRHLIGDGGGQRPRRGPLGSLGRGSARGTPPHRMSPTHEPEHPLPVTPAPTTPGGSGAPGPPWPDDAPSPTAPAWPASDQEAAEAASAESTSTSPGQGHVFATPVGGHLETDSTRIHRANVMERQSRLMRRLSPNG</sequence>
<feature type="compositionally biased region" description="Pro residues" evidence="1">
    <location>
        <begin position="140"/>
        <end position="154"/>
    </location>
</feature>
<feature type="region of interest" description="Disordered" evidence="1">
    <location>
        <begin position="86"/>
        <end position="217"/>
    </location>
</feature>
<evidence type="ECO:0000313" key="2">
    <source>
        <dbReference type="EMBL" id="MCP2333773.1"/>
    </source>
</evidence>
<feature type="compositionally biased region" description="Low complexity" evidence="1">
    <location>
        <begin position="155"/>
        <end position="175"/>
    </location>
</feature>
<dbReference type="EMBL" id="AUBJ02000001">
    <property type="protein sequence ID" value="MCP2333773.1"/>
    <property type="molecule type" value="Genomic_DNA"/>
</dbReference>
<gene>
    <name evidence="2" type="ORF">G443_004043</name>
</gene>
<protein>
    <submittedName>
        <fullName evidence="2">Uncharacterized protein</fullName>
    </submittedName>
</protein>
<comment type="caution">
    <text evidence="2">The sequence shown here is derived from an EMBL/GenBank/DDBJ whole genome shotgun (WGS) entry which is preliminary data.</text>
</comment>
<feature type="compositionally biased region" description="Basic and acidic residues" evidence="1">
    <location>
        <begin position="190"/>
        <end position="207"/>
    </location>
</feature>
<accession>A0ABT1JMM0</accession>